<evidence type="ECO:0000313" key="1">
    <source>
        <dbReference type="EMBL" id="JAE20375.1"/>
    </source>
</evidence>
<reference evidence="1" key="2">
    <citation type="journal article" date="2015" name="Data Brief">
        <title>Shoot transcriptome of the giant reed, Arundo donax.</title>
        <authorList>
            <person name="Barrero R.A."/>
            <person name="Guerrero F.D."/>
            <person name="Moolhuijzen P."/>
            <person name="Goolsby J.A."/>
            <person name="Tidwell J."/>
            <person name="Bellgard S.E."/>
            <person name="Bellgard M.I."/>
        </authorList>
    </citation>
    <scope>NUCLEOTIDE SEQUENCE</scope>
    <source>
        <tissue evidence="1">Shoot tissue taken approximately 20 cm above the soil surface</tissue>
    </source>
</reference>
<dbReference type="AlphaFoldDB" id="A0A0A9G5M0"/>
<protein>
    <submittedName>
        <fullName evidence="1">Uncharacterized protein</fullName>
    </submittedName>
</protein>
<dbReference type="EMBL" id="GBRH01177521">
    <property type="protein sequence ID" value="JAE20375.1"/>
    <property type="molecule type" value="Transcribed_RNA"/>
</dbReference>
<reference evidence="1" key="1">
    <citation type="submission" date="2014-09" db="EMBL/GenBank/DDBJ databases">
        <authorList>
            <person name="Magalhaes I.L.F."/>
            <person name="Oliveira U."/>
            <person name="Santos F.R."/>
            <person name="Vidigal T.H.D.A."/>
            <person name="Brescovit A.D."/>
            <person name="Santos A.J."/>
        </authorList>
    </citation>
    <scope>NUCLEOTIDE SEQUENCE</scope>
    <source>
        <tissue evidence="1">Shoot tissue taken approximately 20 cm above the soil surface</tissue>
    </source>
</reference>
<name>A0A0A9G5M0_ARUDO</name>
<accession>A0A0A9G5M0</accession>
<sequence>MRLQFPPGEDLSMGCSNVLRMSLTAGSRVGPCHMPTFIIHLRTANYLKRIFLAILWQRVWTRHEDGSIL</sequence>
<proteinExistence type="predicted"/>
<organism evidence="1">
    <name type="scientific">Arundo donax</name>
    <name type="common">Giant reed</name>
    <name type="synonym">Donax arundinaceus</name>
    <dbReference type="NCBI Taxonomy" id="35708"/>
    <lineage>
        <taxon>Eukaryota</taxon>
        <taxon>Viridiplantae</taxon>
        <taxon>Streptophyta</taxon>
        <taxon>Embryophyta</taxon>
        <taxon>Tracheophyta</taxon>
        <taxon>Spermatophyta</taxon>
        <taxon>Magnoliopsida</taxon>
        <taxon>Liliopsida</taxon>
        <taxon>Poales</taxon>
        <taxon>Poaceae</taxon>
        <taxon>PACMAD clade</taxon>
        <taxon>Arundinoideae</taxon>
        <taxon>Arundineae</taxon>
        <taxon>Arundo</taxon>
    </lineage>
</organism>